<dbReference type="PANTHER" id="PTHR40465">
    <property type="entry name" value="CHROMOSOME 1, WHOLE GENOME SHOTGUN SEQUENCE"/>
    <property type="match status" value="1"/>
</dbReference>
<keyword evidence="4" id="KW-1185">Reference proteome</keyword>
<feature type="transmembrane region" description="Helical" evidence="1">
    <location>
        <begin position="121"/>
        <end position="143"/>
    </location>
</feature>
<gene>
    <name evidence="3" type="ORF">BT96DRAFT_1020887</name>
</gene>
<evidence type="ECO:0000313" key="4">
    <source>
        <dbReference type="Proteomes" id="UP000799118"/>
    </source>
</evidence>
<dbReference type="Proteomes" id="UP000799118">
    <property type="component" value="Unassembled WGS sequence"/>
</dbReference>
<feature type="non-terminal residue" evidence="3">
    <location>
        <position position="1"/>
    </location>
</feature>
<dbReference type="EMBL" id="ML769499">
    <property type="protein sequence ID" value="KAE9397291.1"/>
    <property type="molecule type" value="Genomic_DNA"/>
</dbReference>
<organism evidence="3 4">
    <name type="scientific">Gymnopus androsaceus JB14</name>
    <dbReference type="NCBI Taxonomy" id="1447944"/>
    <lineage>
        <taxon>Eukaryota</taxon>
        <taxon>Fungi</taxon>
        <taxon>Dikarya</taxon>
        <taxon>Basidiomycota</taxon>
        <taxon>Agaricomycotina</taxon>
        <taxon>Agaricomycetes</taxon>
        <taxon>Agaricomycetidae</taxon>
        <taxon>Agaricales</taxon>
        <taxon>Marasmiineae</taxon>
        <taxon>Omphalotaceae</taxon>
        <taxon>Gymnopus</taxon>
    </lineage>
</organism>
<dbReference type="OrthoDB" id="2907833at2759"/>
<accession>A0A6A4HIE1</accession>
<feature type="transmembrane region" description="Helical" evidence="1">
    <location>
        <begin position="194"/>
        <end position="216"/>
    </location>
</feature>
<feature type="domain" description="DUF6534" evidence="2">
    <location>
        <begin position="201"/>
        <end position="298"/>
    </location>
</feature>
<evidence type="ECO:0000259" key="2">
    <source>
        <dbReference type="Pfam" id="PF20152"/>
    </source>
</evidence>
<feature type="transmembrane region" description="Helical" evidence="1">
    <location>
        <begin position="155"/>
        <end position="179"/>
    </location>
</feature>
<dbReference type="InterPro" id="IPR045339">
    <property type="entry name" value="DUF6534"/>
</dbReference>
<proteinExistence type="predicted"/>
<evidence type="ECO:0000313" key="3">
    <source>
        <dbReference type="EMBL" id="KAE9397291.1"/>
    </source>
</evidence>
<feature type="transmembrane region" description="Helical" evidence="1">
    <location>
        <begin position="82"/>
        <end position="101"/>
    </location>
</feature>
<name>A0A6A4HIE1_9AGAR</name>
<feature type="transmembrane region" description="Helical" evidence="1">
    <location>
        <begin position="43"/>
        <end position="70"/>
    </location>
</feature>
<keyword evidence="1" id="KW-0812">Transmembrane</keyword>
<keyword evidence="1" id="KW-1133">Transmembrane helix</keyword>
<reference evidence="3" key="1">
    <citation type="journal article" date="2019" name="Environ. Microbiol.">
        <title>Fungal ecological strategies reflected in gene transcription - a case study of two litter decomposers.</title>
        <authorList>
            <person name="Barbi F."/>
            <person name="Kohler A."/>
            <person name="Barry K."/>
            <person name="Baskaran P."/>
            <person name="Daum C."/>
            <person name="Fauchery L."/>
            <person name="Ihrmark K."/>
            <person name="Kuo A."/>
            <person name="LaButti K."/>
            <person name="Lipzen A."/>
            <person name="Morin E."/>
            <person name="Grigoriev I.V."/>
            <person name="Henrissat B."/>
            <person name="Lindahl B."/>
            <person name="Martin F."/>
        </authorList>
    </citation>
    <scope>NUCLEOTIDE SEQUENCE</scope>
    <source>
        <strain evidence="3">JB14</strain>
    </source>
</reference>
<dbReference type="PANTHER" id="PTHR40465:SF1">
    <property type="entry name" value="DUF6534 DOMAIN-CONTAINING PROTEIN"/>
    <property type="match status" value="1"/>
</dbReference>
<keyword evidence="1" id="KW-0472">Membrane</keyword>
<dbReference type="AlphaFoldDB" id="A0A6A4HIE1"/>
<evidence type="ECO:0000256" key="1">
    <source>
        <dbReference type="SAM" id="Phobius"/>
    </source>
</evidence>
<sequence>MSFGLSYQPFHPVQTLTVLLNTRKHYYFKMLGLSAAEQTKINLSVGAVVVSNCLSYLTMGIVLFATWTYFSKFPNDKWWFKVLVILCVSMCICDTIATGTWTYDWAVTNYANPAVLAFTHWALRAEGLLVATCGLTVQLFYAWRLWIMSIKNNWILPMVIGCLSLLGWCIGCWMAHIIATHKLTSDLTLLLPVVYIWLGGSVAADVIITGSMIYYLDLRFRMNPEFPSGVSSNWVFHRSLRKLIVRTVECNLLSLFAQAITVGLFNCSSLGLYFETADMILAKVYTFSLLVSLNCRHSDSGPGTSNGGFSSSRREQGIVKLTVPHTTSFPSTRVSHIQQETTSDWQERPAFNDNIFDTHVLSPA</sequence>
<protein>
    <recommendedName>
        <fullName evidence="2">DUF6534 domain-containing protein</fullName>
    </recommendedName>
</protein>
<dbReference type="Pfam" id="PF20152">
    <property type="entry name" value="DUF6534"/>
    <property type="match status" value="1"/>
</dbReference>